<dbReference type="Gene3D" id="1.25.40.290">
    <property type="entry name" value="ARM repeat domains"/>
    <property type="match status" value="1"/>
</dbReference>
<dbReference type="InterPro" id="IPR014825">
    <property type="entry name" value="DNA_alkylation"/>
</dbReference>
<dbReference type="EMBL" id="SJPF01000006">
    <property type="protein sequence ID" value="TWT30009.1"/>
    <property type="molecule type" value="Genomic_DNA"/>
</dbReference>
<sequence>MPRTIEELKARKPARRGSEVPADVLRAMNAGQIESRNLVEWLIIDQAKLLKAILPQIGLTDAAAQKSLLKEARALSESGIMQRCSGIGAAFHQTLGGARESDAIFAAMTQHASDTVRIWAAFADTANPKLTFPQRLKRVRKFAIDPNAGVREIAWMAVRAPASDALIDEVHRLQPWAENKDPFVRRFAIEATRPCGVWCAHLKRLKEDPTPMTELLDACHSDDAKYVQDSVANWLNDASKSQPDWVIKTCDRWTAESKTPQTKRIVHRALRTLRKKK</sequence>
<proteinExistence type="predicted"/>
<dbReference type="RefSeq" id="WP_146436227.1">
    <property type="nucleotide sequence ID" value="NZ_SJPF01000006.1"/>
</dbReference>
<protein>
    <submittedName>
        <fullName evidence="1">DNA alkylation repair enzyme</fullName>
    </submittedName>
</protein>
<organism evidence="1 2">
    <name type="scientific">Blastopirellula retiformator</name>
    <dbReference type="NCBI Taxonomy" id="2527970"/>
    <lineage>
        <taxon>Bacteria</taxon>
        <taxon>Pseudomonadati</taxon>
        <taxon>Planctomycetota</taxon>
        <taxon>Planctomycetia</taxon>
        <taxon>Pirellulales</taxon>
        <taxon>Pirellulaceae</taxon>
        <taxon>Blastopirellula</taxon>
    </lineage>
</organism>
<keyword evidence="2" id="KW-1185">Reference proteome</keyword>
<evidence type="ECO:0000313" key="1">
    <source>
        <dbReference type="EMBL" id="TWT30009.1"/>
    </source>
</evidence>
<gene>
    <name evidence="1" type="ORF">Enr8_46660</name>
</gene>
<dbReference type="InterPro" id="IPR016024">
    <property type="entry name" value="ARM-type_fold"/>
</dbReference>
<dbReference type="SUPFAM" id="SSF48371">
    <property type="entry name" value="ARM repeat"/>
    <property type="match status" value="1"/>
</dbReference>
<dbReference type="Proteomes" id="UP000318878">
    <property type="component" value="Unassembled WGS sequence"/>
</dbReference>
<accession>A0A5C5UVX1</accession>
<name>A0A5C5UVX1_9BACT</name>
<evidence type="ECO:0000313" key="2">
    <source>
        <dbReference type="Proteomes" id="UP000318878"/>
    </source>
</evidence>
<dbReference type="AlphaFoldDB" id="A0A5C5UVX1"/>
<comment type="caution">
    <text evidence="1">The sequence shown here is derived from an EMBL/GenBank/DDBJ whole genome shotgun (WGS) entry which is preliminary data.</text>
</comment>
<reference evidence="1 2" key="1">
    <citation type="submission" date="2019-02" db="EMBL/GenBank/DDBJ databases">
        <title>Deep-cultivation of Planctomycetes and their phenomic and genomic characterization uncovers novel biology.</title>
        <authorList>
            <person name="Wiegand S."/>
            <person name="Jogler M."/>
            <person name="Boedeker C."/>
            <person name="Pinto D."/>
            <person name="Vollmers J."/>
            <person name="Rivas-Marin E."/>
            <person name="Kohn T."/>
            <person name="Peeters S.H."/>
            <person name="Heuer A."/>
            <person name="Rast P."/>
            <person name="Oberbeckmann S."/>
            <person name="Bunk B."/>
            <person name="Jeske O."/>
            <person name="Meyerdierks A."/>
            <person name="Storesund J.E."/>
            <person name="Kallscheuer N."/>
            <person name="Luecker S."/>
            <person name="Lage O.M."/>
            <person name="Pohl T."/>
            <person name="Merkel B.J."/>
            <person name="Hornburger P."/>
            <person name="Mueller R.-W."/>
            <person name="Bruemmer F."/>
            <person name="Labrenz M."/>
            <person name="Spormann A.M."/>
            <person name="Op Den Camp H."/>
            <person name="Overmann J."/>
            <person name="Amann R."/>
            <person name="Jetten M.S.M."/>
            <person name="Mascher T."/>
            <person name="Medema M.H."/>
            <person name="Devos D.P."/>
            <person name="Kaster A.-K."/>
            <person name="Ovreas L."/>
            <person name="Rohde M."/>
            <person name="Galperin M.Y."/>
            <person name="Jogler C."/>
        </authorList>
    </citation>
    <scope>NUCLEOTIDE SEQUENCE [LARGE SCALE GENOMIC DNA]</scope>
    <source>
        <strain evidence="1 2">Enr8</strain>
    </source>
</reference>
<dbReference type="OrthoDB" id="9797162at2"/>
<dbReference type="Pfam" id="PF08713">
    <property type="entry name" value="DNA_alkylation"/>
    <property type="match status" value="1"/>
</dbReference>